<accession>A0A3G5A992</accession>
<gene>
    <name evidence="1" type="ORF">Hyperionvirus9_69</name>
</gene>
<evidence type="ECO:0000313" key="1">
    <source>
        <dbReference type="EMBL" id="AYV83652.1"/>
    </source>
</evidence>
<sequence length="46" mass="5155">MFNNFLPLGYSCGKREMYIVFGSNDGSSGMDDNGFVLQKMYWGSCS</sequence>
<protein>
    <submittedName>
        <fullName evidence="1">Uncharacterized protein</fullName>
    </submittedName>
</protein>
<organism evidence="1">
    <name type="scientific">Hyperionvirus sp</name>
    <dbReference type="NCBI Taxonomy" id="2487770"/>
    <lineage>
        <taxon>Viruses</taxon>
        <taxon>Varidnaviria</taxon>
        <taxon>Bamfordvirae</taxon>
        <taxon>Nucleocytoviricota</taxon>
        <taxon>Megaviricetes</taxon>
        <taxon>Imitervirales</taxon>
        <taxon>Mimiviridae</taxon>
        <taxon>Klosneuvirinae</taxon>
    </lineage>
</organism>
<proteinExistence type="predicted"/>
<dbReference type="EMBL" id="MK072391">
    <property type="protein sequence ID" value="AYV83652.1"/>
    <property type="molecule type" value="Genomic_DNA"/>
</dbReference>
<reference evidence="1" key="1">
    <citation type="submission" date="2018-10" db="EMBL/GenBank/DDBJ databases">
        <title>Hidden diversity of soil giant viruses.</title>
        <authorList>
            <person name="Schulz F."/>
            <person name="Alteio L."/>
            <person name="Goudeau D."/>
            <person name="Ryan E.M."/>
            <person name="Malmstrom R.R."/>
            <person name="Blanchard J."/>
            <person name="Woyke T."/>
        </authorList>
    </citation>
    <scope>NUCLEOTIDE SEQUENCE</scope>
    <source>
        <strain evidence="1">HYV1</strain>
    </source>
</reference>
<name>A0A3G5A992_9VIRU</name>